<keyword evidence="2" id="KW-0328">Glycosyltransferase</keyword>
<dbReference type="OMA" id="GEEHYIS"/>
<dbReference type="InterPro" id="IPR002654">
    <property type="entry name" value="Glyco_trans_25"/>
</dbReference>
<dbReference type="CDD" id="cd06532">
    <property type="entry name" value="Glyco_transf_25"/>
    <property type="match status" value="1"/>
</dbReference>
<evidence type="ECO:0000256" key="1">
    <source>
        <dbReference type="ARBA" id="ARBA00006721"/>
    </source>
</evidence>
<dbReference type="Proteomes" id="UP000015103">
    <property type="component" value="Unassembled WGS sequence"/>
</dbReference>
<feature type="domain" description="Glycosyl transferase family 25" evidence="4">
    <location>
        <begin position="45"/>
        <end position="176"/>
    </location>
</feature>
<organism evidence="5 6">
    <name type="scientific">Rhodnius prolixus</name>
    <name type="common">Triatomid bug</name>
    <dbReference type="NCBI Taxonomy" id="13249"/>
    <lineage>
        <taxon>Eukaryota</taxon>
        <taxon>Metazoa</taxon>
        <taxon>Ecdysozoa</taxon>
        <taxon>Arthropoda</taxon>
        <taxon>Hexapoda</taxon>
        <taxon>Insecta</taxon>
        <taxon>Pterygota</taxon>
        <taxon>Neoptera</taxon>
        <taxon>Paraneoptera</taxon>
        <taxon>Hemiptera</taxon>
        <taxon>Heteroptera</taxon>
        <taxon>Panheteroptera</taxon>
        <taxon>Cimicomorpha</taxon>
        <taxon>Reduviidae</taxon>
        <taxon>Triatominae</taxon>
        <taxon>Rhodnius</taxon>
    </lineage>
</organism>
<dbReference type="EMBL" id="ACPB03003611">
    <property type="status" value="NOT_ANNOTATED_CDS"/>
    <property type="molecule type" value="Genomic_DNA"/>
</dbReference>
<evidence type="ECO:0000259" key="4">
    <source>
        <dbReference type="Pfam" id="PF01755"/>
    </source>
</evidence>
<evidence type="ECO:0000313" key="6">
    <source>
        <dbReference type="Proteomes" id="UP000015103"/>
    </source>
</evidence>
<keyword evidence="3" id="KW-0808">Transferase</keyword>
<dbReference type="InterPro" id="IPR050757">
    <property type="entry name" value="Collagen_mod_GT25"/>
</dbReference>
<reference evidence="5" key="1">
    <citation type="submission" date="2015-05" db="UniProtKB">
        <authorList>
            <consortium name="EnsemblMetazoa"/>
        </authorList>
    </citation>
    <scope>IDENTIFICATION</scope>
</reference>
<sequence length="237" mass="27498">MAVDLALYLPLPPEAKIVGPSVYGISYSLMRLLNDRTLESLGVKLMPGYKDPYHKRPMKLGEIGCFLSHYNIWKEVVDKEYDIVMVLEDDVRFEPFFNQKMHSLLDEMKRLSFKWDLVYLGRKRLDEGSEEPVEGTKFLVWAGYSYWTLGYLLSHSGATKLLAQKPLQNILPVDEYLPILYDKHPEDDWKAFYPIRDLVALSAEPLVLYPTRYLHEEGYISDTEDSRTVTVTPNPEL</sequence>
<dbReference type="eggNOG" id="KOG4179">
    <property type="taxonomic scope" value="Eukaryota"/>
</dbReference>
<dbReference type="PANTHER" id="PTHR10730">
    <property type="entry name" value="PROCOLLAGEN-LYSINE,2-OXOGLUTARATE 5-DIOXYGENASE/GLYCOSYLTRANSFERASE 25 FAMILY MEMBER"/>
    <property type="match status" value="1"/>
</dbReference>
<evidence type="ECO:0000256" key="3">
    <source>
        <dbReference type="ARBA" id="ARBA00022679"/>
    </source>
</evidence>
<dbReference type="InParanoid" id="T1I615"/>
<name>T1I615_RHOPR</name>
<dbReference type="Pfam" id="PF01755">
    <property type="entry name" value="Glyco_transf_25"/>
    <property type="match status" value="1"/>
</dbReference>
<dbReference type="PANTHER" id="PTHR10730:SF53">
    <property type="entry name" value="GLYCOSYLTRANSFERASE 25 FAMILY MEMBER"/>
    <property type="match status" value="1"/>
</dbReference>
<protein>
    <recommendedName>
        <fullName evidence="4">Glycosyl transferase family 25 domain-containing protein</fullName>
    </recommendedName>
</protein>
<dbReference type="STRING" id="13249.T1I615"/>
<comment type="similarity">
    <text evidence="1">Belongs to the glycosyltransferase 25 family.</text>
</comment>
<dbReference type="HOGENOM" id="CLU_103394_0_0_1"/>
<evidence type="ECO:0000313" key="5">
    <source>
        <dbReference type="EnsemblMetazoa" id="RPRC011734-PA"/>
    </source>
</evidence>
<evidence type="ECO:0000256" key="2">
    <source>
        <dbReference type="ARBA" id="ARBA00022676"/>
    </source>
</evidence>
<dbReference type="EnsemblMetazoa" id="RPRC011734-RA">
    <property type="protein sequence ID" value="RPRC011734-PA"/>
    <property type="gene ID" value="RPRC011734"/>
</dbReference>
<accession>T1I615</accession>
<dbReference type="AlphaFoldDB" id="T1I615"/>
<keyword evidence="6" id="KW-1185">Reference proteome</keyword>
<proteinExistence type="inferred from homology"/>
<dbReference type="VEuPathDB" id="VectorBase:RPRC011734"/>
<dbReference type="GO" id="GO:0050211">
    <property type="term" value="F:procollagen galactosyltransferase activity"/>
    <property type="evidence" value="ECO:0007669"/>
    <property type="project" value="TreeGrafter"/>
</dbReference>